<sequence>MNDAPLTSTCPFCTSKLAERAMTCPSCDAPLEKTPKADAKWLTHKGIEYVWYTQQAELYATERALDPKRLIVEIQSGARQGYCENGTWFVRYELATKRRGRNIPMIAASVATIATLLVGGVYTKGYTATAHNSERDRAMLLCKADVEGHAEPGEITYIDAQTSQPSDRLWQVTYQLEFNTRTERGVKKVATCVLTNGQLSNVELVTLK</sequence>
<dbReference type="EMBL" id="SHLY01000005">
    <property type="protein sequence ID" value="TAA43643.1"/>
    <property type="molecule type" value="Genomic_DNA"/>
</dbReference>
<proteinExistence type="predicted"/>
<dbReference type="Proteomes" id="UP000292544">
    <property type="component" value="Unassembled WGS sequence"/>
</dbReference>
<evidence type="ECO:0008006" key="3">
    <source>
        <dbReference type="Google" id="ProtNLM"/>
    </source>
</evidence>
<accession>A0ABY1WMJ8</accession>
<reference evidence="2" key="1">
    <citation type="submission" date="2019-02" db="EMBL/GenBank/DDBJ databases">
        <title>Draft genome sequence of Muricauda sp. 176CP4-71.</title>
        <authorList>
            <person name="Park J.-S."/>
        </authorList>
    </citation>
    <scope>NUCLEOTIDE SEQUENCE [LARGE SCALE GENOMIC DNA]</scope>
    <source>
        <strain evidence="2">176GS2-150</strain>
    </source>
</reference>
<keyword evidence="2" id="KW-1185">Reference proteome</keyword>
<protein>
    <recommendedName>
        <fullName evidence="3">Zinc ribbon domain-containing protein</fullName>
    </recommendedName>
</protein>
<organism evidence="1 2">
    <name type="scientific">Corallincola spongiicola</name>
    <dbReference type="NCBI Taxonomy" id="2520508"/>
    <lineage>
        <taxon>Bacteria</taxon>
        <taxon>Pseudomonadati</taxon>
        <taxon>Pseudomonadota</taxon>
        <taxon>Gammaproteobacteria</taxon>
        <taxon>Alteromonadales</taxon>
        <taxon>Psychromonadaceae</taxon>
        <taxon>Corallincola</taxon>
    </lineage>
</organism>
<evidence type="ECO:0000313" key="2">
    <source>
        <dbReference type="Proteomes" id="UP000292544"/>
    </source>
</evidence>
<gene>
    <name evidence="1" type="ORF">EXY25_13900</name>
</gene>
<comment type="caution">
    <text evidence="1">The sequence shown here is derived from an EMBL/GenBank/DDBJ whole genome shotgun (WGS) entry which is preliminary data.</text>
</comment>
<evidence type="ECO:0000313" key="1">
    <source>
        <dbReference type="EMBL" id="TAA43643.1"/>
    </source>
</evidence>
<dbReference type="RefSeq" id="WP_130567224.1">
    <property type="nucleotide sequence ID" value="NZ_SHLY01000005.1"/>
</dbReference>
<name>A0ABY1WMJ8_9GAMM</name>